<accession>A0A8H3FG48</accession>
<protein>
    <recommendedName>
        <fullName evidence="6">Azaphilone pigments biosynthesis cluster protein L N-terminal domain-containing protein</fullName>
    </recommendedName>
</protein>
<dbReference type="InterPro" id="IPR036770">
    <property type="entry name" value="Ankyrin_rpt-contain_sf"/>
</dbReference>
<dbReference type="PROSITE" id="PS50088">
    <property type="entry name" value="ANK_REPEAT"/>
    <property type="match status" value="4"/>
</dbReference>
<dbReference type="SUPFAM" id="SSF48403">
    <property type="entry name" value="Ankyrin repeat"/>
    <property type="match status" value="1"/>
</dbReference>
<evidence type="ECO:0000313" key="8">
    <source>
        <dbReference type="Proteomes" id="UP000664534"/>
    </source>
</evidence>
<keyword evidence="1" id="KW-0677">Repeat</keyword>
<dbReference type="InterPro" id="IPR031348">
    <property type="entry name" value="PigL_N"/>
</dbReference>
<dbReference type="InterPro" id="IPR002110">
    <property type="entry name" value="Ankyrin_rpt"/>
</dbReference>
<evidence type="ECO:0000256" key="1">
    <source>
        <dbReference type="ARBA" id="ARBA00022737"/>
    </source>
</evidence>
<feature type="signal peptide" evidence="5">
    <location>
        <begin position="1"/>
        <end position="23"/>
    </location>
</feature>
<feature type="repeat" description="ANK" evidence="3">
    <location>
        <begin position="358"/>
        <end position="390"/>
    </location>
</feature>
<feature type="repeat" description="ANK" evidence="3">
    <location>
        <begin position="496"/>
        <end position="528"/>
    </location>
</feature>
<feature type="region of interest" description="Disordered" evidence="4">
    <location>
        <begin position="174"/>
        <end position="201"/>
    </location>
</feature>
<dbReference type="SMART" id="SM00248">
    <property type="entry name" value="ANK"/>
    <property type="match status" value="5"/>
</dbReference>
<gene>
    <name evidence="7" type="ORF">IMSHALPRED_005138</name>
</gene>
<dbReference type="Pfam" id="PF12796">
    <property type="entry name" value="Ank_2"/>
    <property type="match status" value="1"/>
</dbReference>
<dbReference type="Proteomes" id="UP000664534">
    <property type="component" value="Unassembled WGS sequence"/>
</dbReference>
<dbReference type="Pfam" id="PF00023">
    <property type="entry name" value="Ank"/>
    <property type="match status" value="2"/>
</dbReference>
<dbReference type="EMBL" id="CAJPDT010000027">
    <property type="protein sequence ID" value="CAF9921298.1"/>
    <property type="molecule type" value="Genomic_DNA"/>
</dbReference>
<dbReference type="Pfam" id="PF17111">
    <property type="entry name" value="PigL_N"/>
    <property type="match status" value="1"/>
</dbReference>
<feature type="repeat" description="ANK" evidence="3">
    <location>
        <begin position="563"/>
        <end position="595"/>
    </location>
</feature>
<dbReference type="OrthoDB" id="341259at2759"/>
<evidence type="ECO:0000256" key="3">
    <source>
        <dbReference type="PROSITE-ProRule" id="PRU00023"/>
    </source>
</evidence>
<evidence type="ECO:0000256" key="4">
    <source>
        <dbReference type="SAM" id="MobiDB-lite"/>
    </source>
</evidence>
<feature type="domain" description="Azaphilone pigments biosynthesis cluster protein L N-terminal" evidence="6">
    <location>
        <begin position="1"/>
        <end position="145"/>
    </location>
</feature>
<sequence>MDPLSVTASLLAVLSAAGAAGRALQHISDLRHAPDQLLALKNEVTDLQVVLKTASEVVESRIKTSQDCGGLTHIVQRAAQSIAELNELIHHELIQSGAAQVPNSKPKASRTGFLRHRGKLRSLKIELQEIKLSLLTAMGTLTLADVSRLKLHISEINVVGPQNLDHMHHIRGQVHTEAGREPSNFSTRDSPVGSEETPCRSGISGAVSLWTPSDAGPDWTERETGPPAAHRITPSRSGPENAYKTSHVRVEASVLSLYQCDRFCICQCHKVTNMATPNPLGNVMGRLFIGYVGLPLLSHRTSLTITKASTTFMWTLSFPVVTQTSCPMLVLTSLGSIEKVQGLLATNAAVLNAIDIIANKSPLHVAIQFHQVDLVSLLIQQGADMFVRDCNNKTPLDTYYENYFTATTEENRITTLLPMFEKYDVCDHWNLKYIHLIILGCSPLDLATYLTISNEDIDVVDSFGRTALMWAAWRGDDTSFSTLLRFGANPQASSFDGNSVLLYATYGGSKACLTLLLGAGADINHTSHSLVTPAMVRPRIGDNLAIATVRVVRGAMIEASRQQKFTPLYVAALTDQVESLVYLLDSGATTDVASWDCSTPLSVAISLNNHRVVEELIKRNADLNASSGLKNSDITTVAMFGDERTMGLFMNARPAIDIDLKDMQGRTAQDCLWERLHSTGPTDLEKQRLATAFQQLVDICSEEYQRAQRSLWNLQEIDEDPEHLMEIFYDALDDNGSQPSGK</sequence>
<proteinExistence type="predicted"/>
<dbReference type="GO" id="GO:0085020">
    <property type="term" value="P:protein K6-linked ubiquitination"/>
    <property type="evidence" value="ECO:0007669"/>
    <property type="project" value="TreeGrafter"/>
</dbReference>
<feature type="region of interest" description="Disordered" evidence="4">
    <location>
        <begin position="215"/>
        <end position="243"/>
    </location>
</feature>
<evidence type="ECO:0000259" key="6">
    <source>
        <dbReference type="Pfam" id="PF17111"/>
    </source>
</evidence>
<evidence type="ECO:0000256" key="5">
    <source>
        <dbReference type="SAM" id="SignalP"/>
    </source>
</evidence>
<keyword evidence="5" id="KW-0732">Signal</keyword>
<feature type="repeat" description="ANK" evidence="3">
    <location>
        <begin position="596"/>
        <end position="628"/>
    </location>
</feature>
<dbReference type="PROSITE" id="PS50297">
    <property type="entry name" value="ANK_REP_REGION"/>
    <property type="match status" value="3"/>
</dbReference>
<dbReference type="PANTHER" id="PTHR24171:SF8">
    <property type="entry name" value="BRCA1-ASSOCIATED RING DOMAIN PROTEIN 1"/>
    <property type="match status" value="1"/>
</dbReference>
<dbReference type="GO" id="GO:0004842">
    <property type="term" value="F:ubiquitin-protein transferase activity"/>
    <property type="evidence" value="ECO:0007669"/>
    <property type="project" value="TreeGrafter"/>
</dbReference>
<organism evidence="7 8">
    <name type="scientific">Imshaugia aleurites</name>
    <dbReference type="NCBI Taxonomy" id="172621"/>
    <lineage>
        <taxon>Eukaryota</taxon>
        <taxon>Fungi</taxon>
        <taxon>Dikarya</taxon>
        <taxon>Ascomycota</taxon>
        <taxon>Pezizomycotina</taxon>
        <taxon>Lecanoromycetes</taxon>
        <taxon>OSLEUM clade</taxon>
        <taxon>Lecanoromycetidae</taxon>
        <taxon>Lecanorales</taxon>
        <taxon>Lecanorineae</taxon>
        <taxon>Parmeliaceae</taxon>
        <taxon>Imshaugia</taxon>
    </lineage>
</organism>
<feature type="chain" id="PRO_5034037831" description="Azaphilone pigments biosynthesis cluster protein L N-terminal domain-containing protein" evidence="5">
    <location>
        <begin position="24"/>
        <end position="742"/>
    </location>
</feature>
<dbReference type="Gene3D" id="1.25.40.20">
    <property type="entry name" value="Ankyrin repeat-containing domain"/>
    <property type="match status" value="3"/>
</dbReference>
<dbReference type="AlphaFoldDB" id="A0A8H3FG48"/>
<reference evidence="7" key="1">
    <citation type="submission" date="2021-03" db="EMBL/GenBank/DDBJ databases">
        <authorList>
            <person name="Tagirdzhanova G."/>
        </authorList>
    </citation>
    <scope>NUCLEOTIDE SEQUENCE</scope>
</reference>
<name>A0A8H3FG48_9LECA</name>
<dbReference type="PANTHER" id="PTHR24171">
    <property type="entry name" value="ANKYRIN REPEAT DOMAIN-CONTAINING PROTEIN 39-RELATED"/>
    <property type="match status" value="1"/>
</dbReference>
<evidence type="ECO:0000313" key="7">
    <source>
        <dbReference type="EMBL" id="CAF9921298.1"/>
    </source>
</evidence>
<evidence type="ECO:0000256" key="2">
    <source>
        <dbReference type="ARBA" id="ARBA00023043"/>
    </source>
</evidence>
<keyword evidence="2 3" id="KW-0040">ANK repeat</keyword>
<comment type="caution">
    <text evidence="7">The sequence shown here is derived from an EMBL/GenBank/DDBJ whole genome shotgun (WGS) entry which is preliminary data.</text>
</comment>
<keyword evidence="8" id="KW-1185">Reference proteome</keyword>